<dbReference type="GO" id="GO:0004314">
    <property type="term" value="F:[acyl-carrier-protein] S-malonyltransferase activity"/>
    <property type="evidence" value="ECO:0007669"/>
    <property type="project" value="UniProtKB-EC"/>
</dbReference>
<dbReference type="Gene3D" id="3.30.70.250">
    <property type="entry name" value="Malonyl-CoA ACP transacylase, ACP-binding"/>
    <property type="match status" value="1"/>
</dbReference>
<evidence type="ECO:0000256" key="3">
    <source>
        <dbReference type="ARBA" id="ARBA00018953"/>
    </source>
</evidence>
<reference evidence="11" key="1">
    <citation type="submission" date="2017-09" db="EMBL/GenBank/DDBJ databases">
        <authorList>
            <person name="Palmer M."/>
            <person name="Steenkamp E.T."/>
            <person name="Coetzee M.P."/>
            <person name="Avontuur J.R."/>
            <person name="Van Zyl E."/>
            <person name="Chan W.-Y."/>
            <person name="Blom J."/>
            <person name="Venter S.N."/>
        </authorList>
    </citation>
    <scope>NUCLEOTIDE SEQUENCE [LARGE SCALE GENOMIC DNA]</scope>
    <source>
        <strain evidence="11">QC88-366</strain>
    </source>
</reference>
<dbReference type="SUPFAM" id="SSF55048">
    <property type="entry name" value="Probable ACP-binding domain of malonyl-CoA ACP transacylase"/>
    <property type="match status" value="1"/>
</dbReference>
<comment type="pathway">
    <text evidence="1">Lipid metabolism; fatty acid biosynthesis.</text>
</comment>
<keyword evidence="4 7" id="KW-0808">Transferase</keyword>
<dbReference type="InterPro" id="IPR024925">
    <property type="entry name" value="Malonyl_CoA-ACP_transAc"/>
</dbReference>
<dbReference type="RefSeq" id="WP_103057932.1">
    <property type="nucleotide sequence ID" value="NZ_BSOF01000028.1"/>
</dbReference>
<comment type="catalytic activity">
    <reaction evidence="6 7">
        <text>holo-[ACP] + malonyl-CoA = malonyl-[ACP] + CoA</text>
        <dbReference type="Rhea" id="RHEA:41792"/>
        <dbReference type="Rhea" id="RHEA-COMP:9623"/>
        <dbReference type="Rhea" id="RHEA-COMP:9685"/>
        <dbReference type="ChEBI" id="CHEBI:57287"/>
        <dbReference type="ChEBI" id="CHEBI:57384"/>
        <dbReference type="ChEBI" id="CHEBI:64479"/>
        <dbReference type="ChEBI" id="CHEBI:78449"/>
        <dbReference type="EC" id="2.3.1.39"/>
    </reaction>
</comment>
<dbReference type="PANTHER" id="PTHR42681:SF1">
    <property type="entry name" value="MALONYL-COA-ACYL CARRIER PROTEIN TRANSACYLASE, MITOCHONDRIAL"/>
    <property type="match status" value="1"/>
</dbReference>
<dbReference type="InterPro" id="IPR016036">
    <property type="entry name" value="Malonyl_transacylase_ACP-bd"/>
</dbReference>
<feature type="active site" evidence="8">
    <location>
        <position position="92"/>
    </location>
</feature>
<comment type="similarity">
    <text evidence="7">Belongs to the fabD family.</text>
</comment>
<dbReference type="PANTHER" id="PTHR42681">
    <property type="entry name" value="MALONYL-COA-ACYL CARRIER PROTEIN TRANSACYLASE, MITOCHONDRIAL"/>
    <property type="match status" value="1"/>
</dbReference>
<gene>
    <name evidence="10" type="primary">fabD</name>
    <name evidence="10" type="ORF">COO59_00755</name>
</gene>
<dbReference type="Proteomes" id="UP000236345">
    <property type="component" value="Unassembled WGS sequence"/>
</dbReference>
<dbReference type="Pfam" id="PF00698">
    <property type="entry name" value="Acyl_transf_1"/>
    <property type="match status" value="1"/>
</dbReference>
<evidence type="ECO:0000256" key="6">
    <source>
        <dbReference type="ARBA" id="ARBA00048462"/>
    </source>
</evidence>
<dbReference type="UniPathway" id="UPA00094"/>
<evidence type="ECO:0000256" key="4">
    <source>
        <dbReference type="ARBA" id="ARBA00022679"/>
    </source>
</evidence>
<accession>A0A2K1QEC9</accession>
<dbReference type="InterPro" id="IPR004410">
    <property type="entry name" value="Malonyl_CoA-ACP_transAc_FabD"/>
</dbReference>
<evidence type="ECO:0000256" key="2">
    <source>
        <dbReference type="ARBA" id="ARBA00013258"/>
    </source>
</evidence>
<evidence type="ECO:0000259" key="9">
    <source>
        <dbReference type="SMART" id="SM00827"/>
    </source>
</evidence>
<dbReference type="Gene3D" id="3.40.366.10">
    <property type="entry name" value="Malonyl-Coenzyme A Acyl Carrier Protein, domain 2"/>
    <property type="match status" value="1"/>
</dbReference>
<evidence type="ECO:0000256" key="5">
    <source>
        <dbReference type="ARBA" id="ARBA00023315"/>
    </source>
</evidence>
<protein>
    <recommendedName>
        <fullName evidence="3 7">Malonyl CoA-acyl carrier protein transacylase</fullName>
        <ecNumber evidence="2 7">2.3.1.39</ecNumber>
    </recommendedName>
</protein>
<comment type="caution">
    <text evidence="10">The sequence shown here is derived from an EMBL/GenBank/DDBJ whole genome shotgun (WGS) entry which is preliminary data.</text>
</comment>
<evidence type="ECO:0000256" key="7">
    <source>
        <dbReference type="PIRNR" id="PIRNR000446"/>
    </source>
</evidence>
<dbReference type="GO" id="GO:0005829">
    <property type="term" value="C:cytosol"/>
    <property type="evidence" value="ECO:0007669"/>
    <property type="project" value="TreeGrafter"/>
</dbReference>
<dbReference type="InterPro" id="IPR014043">
    <property type="entry name" value="Acyl_transferase_dom"/>
</dbReference>
<dbReference type="NCBIfam" id="TIGR00128">
    <property type="entry name" value="fabD"/>
    <property type="match status" value="1"/>
</dbReference>
<dbReference type="FunFam" id="3.30.70.250:FF:000001">
    <property type="entry name" value="Malonyl CoA-acyl carrier protein transacylase"/>
    <property type="match status" value="1"/>
</dbReference>
<evidence type="ECO:0000256" key="1">
    <source>
        <dbReference type="ARBA" id="ARBA00005194"/>
    </source>
</evidence>
<proteinExistence type="inferred from homology"/>
<organism evidence="10 11">
    <name type="scientific">Mixta theicola</name>
    <dbReference type="NCBI Taxonomy" id="1458355"/>
    <lineage>
        <taxon>Bacteria</taxon>
        <taxon>Pseudomonadati</taxon>
        <taxon>Pseudomonadota</taxon>
        <taxon>Gammaproteobacteria</taxon>
        <taxon>Enterobacterales</taxon>
        <taxon>Erwiniaceae</taxon>
        <taxon>Mixta</taxon>
    </lineage>
</organism>
<dbReference type="EMBL" id="NWUO01000001">
    <property type="protein sequence ID" value="PNS13380.1"/>
    <property type="molecule type" value="Genomic_DNA"/>
</dbReference>
<dbReference type="SMART" id="SM00827">
    <property type="entry name" value="PKS_AT"/>
    <property type="match status" value="1"/>
</dbReference>
<evidence type="ECO:0000256" key="8">
    <source>
        <dbReference type="PIRSR" id="PIRSR000446-1"/>
    </source>
</evidence>
<evidence type="ECO:0000313" key="10">
    <source>
        <dbReference type="EMBL" id="PNS13380.1"/>
    </source>
</evidence>
<dbReference type="GO" id="GO:0006633">
    <property type="term" value="P:fatty acid biosynthetic process"/>
    <property type="evidence" value="ECO:0007669"/>
    <property type="project" value="UniProtKB-UniPathway"/>
</dbReference>
<dbReference type="InterPro" id="IPR001227">
    <property type="entry name" value="Ac_transferase_dom_sf"/>
</dbReference>
<dbReference type="AlphaFoldDB" id="A0A2K1QEC9"/>
<sequence>MTQFAMVFPGQGSQTVGMLAELAADNPIVEATFKEASDALGYDLWQLTQQGPAEELNKTWQTQPALLAASVALFRLWQQKGGKTPGMMAGHSLGEYSALVCAGVLDFAEAIKLVELRGKLMQEAVPAGTGAMQAIIGLDDAAIQQACEEAAQGQVVSPVNFNSPGQVVIAGHKEAVERAGAACKAAGAKRALPLPVSVPSHCALMKPAADKLAVALENITFNAPALPVVNNVDVKCETSPEAIRSALVRQLYSPVRWTECVEFMAAQGVTSLLEVGPGKVLTGLSKRIVDTLTASAVNDPASLAAALEQ</sequence>
<evidence type="ECO:0000313" key="11">
    <source>
        <dbReference type="Proteomes" id="UP000236345"/>
    </source>
</evidence>
<feature type="active site" evidence="8">
    <location>
        <position position="201"/>
    </location>
</feature>
<dbReference type="PIRSF" id="PIRSF000446">
    <property type="entry name" value="Mct"/>
    <property type="match status" value="1"/>
</dbReference>
<dbReference type="InterPro" id="IPR050858">
    <property type="entry name" value="Mal-CoA-ACP_Trans/PKS_FabD"/>
</dbReference>
<dbReference type="InterPro" id="IPR016035">
    <property type="entry name" value="Acyl_Trfase/lysoPLipase"/>
</dbReference>
<keyword evidence="5 7" id="KW-0012">Acyltransferase</keyword>
<dbReference type="OrthoDB" id="9808564at2"/>
<keyword evidence="11" id="KW-1185">Reference proteome</keyword>
<feature type="domain" description="Malonyl-CoA:ACP transacylase (MAT)" evidence="9">
    <location>
        <begin position="7"/>
        <end position="307"/>
    </location>
</feature>
<dbReference type="EC" id="2.3.1.39" evidence="2 7"/>
<dbReference type="SUPFAM" id="SSF52151">
    <property type="entry name" value="FabD/lysophospholipase-like"/>
    <property type="match status" value="1"/>
</dbReference>
<name>A0A2K1QEC9_9GAMM</name>